<reference evidence="2" key="1">
    <citation type="submission" date="2017-08" db="EMBL/GenBank/DDBJ databases">
        <title>A dynamic microbial community with high functional redundancy inhabits the cold, oxic subseafloor aquifer.</title>
        <authorList>
            <person name="Tully B.J."/>
            <person name="Wheat C.G."/>
            <person name="Glazer B.T."/>
            <person name="Huber J.A."/>
        </authorList>
    </citation>
    <scope>NUCLEOTIDE SEQUENCE [LARGE SCALE GENOMIC DNA]</scope>
</reference>
<proteinExistence type="predicted"/>
<dbReference type="Proteomes" id="UP000218327">
    <property type="component" value="Unassembled WGS sequence"/>
</dbReference>
<protein>
    <submittedName>
        <fullName evidence="1">Uncharacterized protein</fullName>
    </submittedName>
</protein>
<sequence length="146" mass="16647">MRVAAKTETVSYLDVATRQLNRSIRLYLDEKDYLSSITLAGAAEEILGQLVVENGGTHELEHEITATLRFCDKDENDPKERKSVALLANYFKNRTKHYRKEGELIYLTDLSAAQLIDRAISNYWTLTQSGTEDMEQFKNEVLLGNT</sequence>
<accession>A0A2A5B1Z0</accession>
<evidence type="ECO:0000313" key="2">
    <source>
        <dbReference type="Proteomes" id="UP000218327"/>
    </source>
</evidence>
<name>A0A2A5B1Z0_9GAMM</name>
<organism evidence="1 2">
    <name type="scientific">SAR86 cluster bacterium</name>
    <dbReference type="NCBI Taxonomy" id="2030880"/>
    <lineage>
        <taxon>Bacteria</taxon>
        <taxon>Pseudomonadati</taxon>
        <taxon>Pseudomonadota</taxon>
        <taxon>Gammaproteobacteria</taxon>
        <taxon>SAR86 cluster</taxon>
    </lineage>
</organism>
<evidence type="ECO:0000313" key="1">
    <source>
        <dbReference type="EMBL" id="PCJ25086.1"/>
    </source>
</evidence>
<dbReference type="AlphaFoldDB" id="A0A2A5B1Z0"/>
<gene>
    <name evidence="1" type="ORF">COA96_08045</name>
</gene>
<comment type="caution">
    <text evidence="1">The sequence shown here is derived from an EMBL/GenBank/DDBJ whole genome shotgun (WGS) entry which is preliminary data.</text>
</comment>
<dbReference type="EMBL" id="NVVJ01000020">
    <property type="protein sequence ID" value="PCJ25086.1"/>
    <property type="molecule type" value="Genomic_DNA"/>
</dbReference>